<evidence type="ECO:0000256" key="5">
    <source>
        <dbReference type="SAM" id="Coils"/>
    </source>
</evidence>
<dbReference type="Gene3D" id="1.20.120.20">
    <property type="entry name" value="Apolipoprotein"/>
    <property type="match status" value="1"/>
</dbReference>
<sequence length="428" mass="49335">MKVHYHMQSSSYENLTLTIWDKNDHKVKEDMCVIDKKDDFGVIIDVKEKKILNCNEIEMQFQIDKQKNAEIFNMSLKPKPPSDIWIIEGETDIFTSIPNINIVEKHKNKMEVSNTQKSEVEIKAEDQIYVENEYPTVSRNELKAELNKLFLDLRNLEDKADLLRSQTTIDDMDSSPDYKFIREVLDVDIDFLQSAYKGMRNIVISIQDRQEKIADTLYNLNKQAQVSLDELKNDFESSRIKLKERIEDVQSDFHSNIESIQGDLKAQIEGVHNDFRGNIDSVQGELKGHIDGIQSEFNAFIDSVQGELKGHIESVHNDFRGNINSVQGELKGQIESVQSDFRGNIDSVQGELKGQIDGMQNELSRKIDSNQINLKDNNEKLIKMNSDYYKNLSIIAKYVLKMAEVLEVDKSLTSLGFNRILQKMSDNR</sequence>
<dbReference type="SUPFAM" id="SSF58113">
    <property type="entry name" value="Apolipoprotein A-I"/>
    <property type="match status" value="1"/>
</dbReference>
<evidence type="ECO:0000256" key="3">
    <source>
        <dbReference type="ARBA" id="ARBA00022801"/>
    </source>
</evidence>
<dbReference type="AlphaFoldDB" id="A0A975GIS0"/>
<keyword evidence="5" id="KW-0175">Coiled coil</keyword>
<gene>
    <name evidence="7" type="ORF">dnl_51180</name>
</gene>
<dbReference type="GO" id="GO:0030246">
    <property type="term" value="F:carbohydrate binding"/>
    <property type="evidence" value="ECO:0007669"/>
    <property type="project" value="InterPro"/>
</dbReference>
<organism evidence="7 8">
    <name type="scientific">Desulfonema limicola</name>
    <dbReference type="NCBI Taxonomy" id="45656"/>
    <lineage>
        <taxon>Bacteria</taxon>
        <taxon>Pseudomonadati</taxon>
        <taxon>Thermodesulfobacteriota</taxon>
        <taxon>Desulfobacteria</taxon>
        <taxon>Desulfobacterales</taxon>
        <taxon>Desulfococcaceae</taxon>
        <taxon>Desulfonema</taxon>
    </lineage>
</organism>
<dbReference type="GO" id="GO:0016798">
    <property type="term" value="F:hydrolase activity, acting on glycosyl bonds"/>
    <property type="evidence" value="ECO:0007669"/>
    <property type="project" value="UniProtKB-KW"/>
</dbReference>
<proteinExistence type="inferred from homology"/>
<evidence type="ECO:0000256" key="4">
    <source>
        <dbReference type="ARBA" id="ARBA00023295"/>
    </source>
</evidence>
<feature type="coiled-coil region" evidence="5">
    <location>
        <begin position="139"/>
        <end position="166"/>
    </location>
</feature>
<evidence type="ECO:0000256" key="2">
    <source>
        <dbReference type="ARBA" id="ARBA00022729"/>
    </source>
</evidence>
<keyword evidence="8" id="KW-1185">Reference proteome</keyword>
<feature type="coiled-coil region" evidence="5">
    <location>
        <begin position="214"/>
        <end position="252"/>
    </location>
</feature>
<feature type="domain" description="Pullulanase carbohydrate-binding module 41" evidence="6">
    <location>
        <begin position="2"/>
        <end position="95"/>
    </location>
</feature>
<dbReference type="Pfam" id="PF03714">
    <property type="entry name" value="PUD"/>
    <property type="match status" value="1"/>
</dbReference>
<evidence type="ECO:0000313" key="8">
    <source>
        <dbReference type="Proteomes" id="UP000663720"/>
    </source>
</evidence>
<keyword evidence="2" id="KW-0732">Signal</keyword>
<dbReference type="GO" id="GO:0005975">
    <property type="term" value="P:carbohydrate metabolic process"/>
    <property type="evidence" value="ECO:0007669"/>
    <property type="project" value="InterPro"/>
</dbReference>
<keyword evidence="4" id="KW-0326">Glycosidase</keyword>
<dbReference type="InterPro" id="IPR013784">
    <property type="entry name" value="Carb-bd-like_fold"/>
</dbReference>
<keyword evidence="3" id="KW-0378">Hydrolase</keyword>
<dbReference type="EMBL" id="CP061799">
    <property type="protein sequence ID" value="QTA82736.1"/>
    <property type="molecule type" value="Genomic_DNA"/>
</dbReference>
<evidence type="ECO:0000256" key="1">
    <source>
        <dbReference type="ARBA" id="ARBA00008061"/>
    </source>
</evidence>
<name>A0A975GIS0_9BACT</name>
<dbReference type="KEGG" id="dli:dnl_51180"/>
<dbReference type="Gene3D" id="2.60.40.1110">
    <property type="match status" value="1"/>
</dbReference>
<dbReference type="SUPFAM" id="SSF49452">
    <property type="entry name" value="Starch-binding domain-like"/>
    <property type="match status" value="1"/>
</dbReference>
<reference evidence="7" key="1">
    <citation type="journal article" date="2021" name="Microb. Physiol.">
        <title>Proteogenomic Insights into the Physiology of Marine, Sulfate-Reducing, Filamentous Desulfonema limicola and Desulfonema magnum.</title>
        <authorList>
            <person name="Schnaars V."/>
            <person name="Wohlbrand L."/>
            <person name="Scheve S."/>
            <person name="Hinrichs C."/>
            <person name="Reinhardt R."/>
            <person name="Rabus R."/>
        </authorList>
    </citation>
    <scope>NUCLEOTIDE SEQUENCE</scope>
    <source>
        <strain evidence="7">5ac10</strain>
    </source>
</reference>
<evidence type="ECO:0000259" key="6">
    <source>
        <dbReference type="Pfam" id="PF03714"/>
    </source>
</evidence>
<dbReference type="Proteomes" id="UP000663720">
    <property type="component" value="Chromosome"/>
</dbReference>
<dbReference type="RefSeq" id="WP_207688625.1">
    <property type="nucleotide sequence ID" value="NZ_CP061799.1"/>
</dbReference>
<comment type="similarity">
    <text evidence="1">Belongs to the glycosyl hydrolase 13 family.</text>
</comment>
<protein>
    <submittedName>
        <fullName evidence="7">Pullanase-associated domain-containing protein</fullName>
    </submittedName>
</protein>
<dbReference type="InterPro" id="IPR005323">
    <property type="entry name" value="CBM41_pullulanase"/>
</dbReference>
<accession>A0A975GIS0</accession>
<evidence type="ECO:0000313" key="7">
    <source>
        <dbReference type="EMBL" id="QTA82736.1"/>
    </source>
</evidence>